<dbReference type="GO" id="GO:0004497">
    <property type="term" value="F:monooxygenase activity"/>
    <property type="evidence" value="ECO:0007669"/>
    <property type="project" value="UniProtKB-KW"/>
</dbReference>
<dbReference type="InterPro" id="IPR011008">
    <property type="entry name" value="Dimeric_a/b-barrel"/>
</dbReference>
<sequence length="92" mass="10123">MSQMHLSGQLVCRDRDQAAVVAEHLSDHVARTRAEPGCISFSVASTVDPLVWQVDECFQDSSALKAHQDRVAGSDWGRVTAGIERRYAIRGL</sequence>
<reference evidence="2 3" key="1">
    <citation type="submission" date="2019-03" db="EMBL/GenBank/DDBJ databases">
        <title>Genomics of glacier-inhabiting Cryobacterium strains.</title>
        <authorList>
            <person name="Liu Q."/>
            <person name="Xin Y.-H."/>
        </authorList>
    </citation>
    <scope>NUCLEOTIDE SEQUENCE [LARGE SCALE GENOMIC DNA]</scope>
    <source>
        <strain evidence="2 3">MDT1-3</strain>
    </source>
</reference>
<evidence type="ECO:0000259" key="1">
    <source>
        <dbReference type="Pfam" id="PF03992"/>
    </source>
</evidence>
<keyword evidence="2" id="KW-0560">Oxidoreductase</keyword>
<dbReference type="InterPro" id="IPR007138">
    <property type="entry name" value="ABM_dom"/>
</dbReference>
<dbReference type="AlphaFoldDB" id="A0A4V3IEY0"/>
<evidence type="ECO:0000313" key="2">
    <source>
        <dbReference type="EMBL" id="TFC15299.1"/>
    </source>
</evidence>
<keyword evidence="2" id="KW-0503">Monooxygenase</keyword>
<organism evidence="2 3">
    <name type="scientific">Cryobacterium algoritolerans</name>
    <dbReference type="NCBI Taxonomy" id="1259184"/>
    <lineage>
        <taxon>Bacteria</taxon>
        <taxon>Bacillati</taxon>
        <taxon>Actinomycetota</taxon>
        <taxon>Actinomycetes</taxon>
        <taxon>Micrococcales</taxon>
        <taxon>Microbacteriaceae</taxon>
        <taxon>Cryobacterium</taxon>
    </lineage>
</organism>
<evidence type="ECO:0000313" key="3">
    <source>
        <dbReference type="Proteomes" id="UP000298412"/>
    </source>
</evidence>
<keyword evidence="3" id="KW-1185">Reference proteome</keyword>
<dbReference type="OrthoDB" id="9812192at2"/>
<proteinExistence type="predicted"/>
<protein>
    <submittedName>
        <fullName evidence="2">Antibiotic biosynthesis monooxygenase</fullName>
    </submittedName>
</protein>
<accession>A0A4V3IEY0</accession>
<dbReference type="Gene3D" id="3.30.70.100">
    <property type="match status" value="1"/>
</dbReference>
<dbReference type="Proteomes" id="UP000298412">
    <property type="component" value="Unassembled WGS sequence"/>
</dbReference>
<comment type="caution">
    <text evidence="2">The sequence shown here is derived from an EMBL/GenBank/DDBJ whole genome shotgun (WGS) entry which is preliminary data.</text>
</comment>
<dbReference type="Pfam" id="PF03992">
    <property type="entry name" value="ABM"/>
    <property type="match status" value="1"/>
</dbReference>
<dbReference type="SUPFAM" id="SSF54909">
    <property type="entry name" value="Dimeric alpha+beta barrel"/>
    <property type="match status" value="1"/>
</dbReference>
<dbReference type="EMBL" id="SOFP01000046">
    <property type="protein sequence ID" value="TFC15299.1"/>
    <property type="molecule type" value="Genomic_DNA"/>
</dbReference>
<name>A0A4V3IEY0_9MICO</name>
<gene>
    <name evidence="2" type="ORF">E3O19_09275</name>
</gene>
<feature type="domain" description="ABM" evidence="1">
    <location>
        <begin position="15"/>
        <end position="69"/>
    </location>
</feature>